<evidence type="ECO:0000256" key="3">
    <source>
        <dbReference type="ARBA" id="ARBA00022452"/>
    </source>
</evidence>
<dbReference type="RefSeq" id="WP_236891546.1">
    <property type="nucleotide sequence ID" value="NZ_AP024488.1"/>
</dbReference>
<evidence type="ECO:0000256" key="6">
    <source>
        <dbReference type="ARBA" id="ARBA00023136"/>
    </source>
</evidence>
<dbReference type="Proteomes" id="UP001320148">
    <property type="component" value="Chromosome"/>
</dbReference>
<evidence type="ECO:0000256" key="7">
    <source>
        <dbReference type="ARBA" id="ARBA00023237"/>
    </source>
</evidence>
<evidence type="ECO:0000256" key="8">
    <source>
        <dbReference type="SAM" id="SignalP"/>
    </source>
</evidence>
<dbReference type="Pfam" id="PF03349">
    <property type="entry name" value="Toluene_X"/>
    <property type="match status" value="1"/>
</dbReference>
<organism evidence="9 10">
    <name type="scientific">Desulfoluna limicola</name>
    <dbReference type="NCBI Taxonomy" id="2810562"/>
    <lineage>
        <taxon>Bacteria</taxon>
        <taxon>Pseudomonadati</taxon>
        <taxon>Thermodesulfobacteriota</taxon>
        <taxon>Desulfobacteria</taxon>
        <taxon>Desulfobacterales</taxon>
        <taxon>Desulfolunaceae</taxon>
        <taxon>Desulfoluna</taxon>
    </lineage>
</organism>
<comment type="similarity">
    <text evidence="2">Belongs to the OmpP1/FadL family.</text>
</comment>
<dbReference type="InterPro" id="IPR005017">
    <property type="entry name" value="OMPP1/FadL/TodX"/>
</dbReference>
<feature type="chain" id="PRO_5047001845" description="Membrane protein involved in aromatic hydrocarbon degradation" evidence="8">
    <location>
        <begin position="24"/>
        <end position="456"/>
    </location>
</feature>
<evidence type="ECO:0000256" key="2">
    <source>
        <dbReference type="ARBA" id="ARBA00008163"/>
    </source>
</evidence>
<keyword evidence="6" id="KW-0472">Membrane</keyword>
<dbReference type="EMBL" id="AP024488">
    <property type="protein sequence ID" value="BCS95284.1"/>
    <property type="molecule type" value="Genomic_DNA"/>
</dbReference>
<dbReference type="PANTHER" id="PTHR35093:SF8">
    <property type="entry name" value="OUTER MEMBRANE PROTEIN NMB0088-RELATED"/>
    <property type="match status" value="1"/>
</dbReference>
<keyword evidence="3" id="KW-1134">Transmembrane beta strand</keyword>
<dbReference type="Gene3D" id="2.40.160.60">
    <property type="entry name" value="Outer membrane protein transport protein (OMPP1/FadL/TodX)"/>
    <property type="match status" value="1"/>
</dbReference>
<evidence type="ECO:0000313" key="10">
    <source>
        <dbReference type="Proteomes" id="UP001320148"/>
    </source>
</evidence>
<evidence type="ECO:0008006" key="11">
    <source>
        <dbReference type="Google" id="ProtNLM"/>
    </source>
</evidence>
<comment type="subcellular location">
    <subcellularLocation>
        <location evidence="1">Cell outer membrane</location>
        <topology evidence="1">Multi-pass membrane protein</topology>
    </subcellularLocation>
</comment>
<keyword evidence="10" id="KW-1185">Reference proteome</keyword>
<reference evidence="9 10" key="1">
    <citation type="submission" date="2021-02" db="EMBL/GenBank/DDBJ databases">
        <title>Complete genome of Desulfoluna sp. strain ASN36.</title>
        <authorList>
            <person name="Takahashi A."/>
            <person name="Kojima H."/>
            <person name="Fukui M."/>
        </authorList>
    </citation>
    <scope>NUCLEOTIDE SEQUENCE [LARGE SCALE GENOMIC DNA]</scope>
    <source>
        <strain evidence="9 10">ASN36</strain>
    </source>
</reference>
<evidence type="ECO:0000256" key="4">
    <source>
        <dbReference type="ARBA" id="ARBA00022692"/>
    </source>
</evidence>
<evidence type="ECO:0000313" key="9">
    <source>
        <dbReference type="EMBL" id="BCS95284.1"/>
    </source>
</evidence>
<sequence>MKKLLGFLGIVFFSLAFTLPAMASSFGTTYGFSPRGMAMGNAMTAHTDDWASIYYNVAGLGRTQNRIEEAGSKEKAGLNQLSVNYLYTAPSFDLNINRTSSDDGTPLPTRGADNLDFGTCLIGLAMDINTIYTMPDLISSARMGFSMAINDDLTVVKINDVDPRTHNFVRYGREAQRALILAGAGFGFMDDLFGVGLGLNISFGGSGTIAISDLEITEDLQVPVGNAIMDISLEPTAVAGLYVSPGKKIPALEGLEIGFSYRQKSKLKIEPLDTIATLDTGNVLLNMRLSLFDYFQPDIYTVGVSYDFTDKLMVSLELEQQKWSGFDLSDSHKVNFGADLPNLEDILVPKLGTEYRLTDRFALQGGYCFEPTFVPDDATTGIINYLDNDKHIVSVGTSYRLPGFGRMKRDIDLFAAYQHQFLVERDITKTSPTGENPDYSYEGSCSTLYVGITINM</sequence>
<protein>
    <recommendedName>
        <fullName evidence="11">Membrane protein involved in aromatic hydrocarbon degradation</fullName>
    </recommendedName>
</protein>
<evidence type="ECO:0000256" key="1">
    <source>
        <dbReference type="ARBA" id="ARBA00004571"/>
    </source>
</evidence>
<feature type="signal peptide" evidence="8">
    <location>
        <begin position="1"/>
        <end position="23"/>
    </location>
</feature>
<accession>A0ABM7PDQ0</accession>
<gene>
    <name evidence="9" type="ORF">DSLASN_09160</name>
</gene>
<proteinExistence type="inferred from homology"/>
<keyword evidence="7" id="KW-0998">Cell outer membrane</keyword>
<dbReference type="SUPFAM" id="SSF56935">
    <property type="entry name" value="Porins"/>
    <property type="match status" value="1"/>
</dbReference>
<keyword evidence="4" id="KW-0812">Transmembrane</keyword>
<dbReference type="PANTHER" id="PTHR35093">
    <property type="entry name" value="OUTER MEMBRANE PROTEIN NMB0088-RELATED"/>
    <property type="match status" value="1"/>
</dbReference>
<evidence type="ECO:0000256" key="5">
    <source>
        <dbReference type="ARBA" id="ARBA00022729"/>
    </source>
</evidence>
<name>A0ABM7PDQ0_9BACT</name>
<keyword evidence="5 8" id="KW-0732">Signal</keyword>